<dbReference type="InterPro" id="IPR019692">
    <property type="entry name" value="CFP-6_PH"/>
</dbReference>
<dbReference type="Proteomes" id="UP000270021">
    <property type="component" value="Chromosome"/>
</dbReference>
<organism evidence="3 4">
    <name type="scientific">Flaviflexus salsibiostraticola</name>
    <dbReference type="NCBI Taxonomy" id="1282737"/>
    <lineage>
        <taxon>Bacteria</taxon>
        <taxon>Bacillati</taxon>
        <taxon>Actinomycetota</taxon>
        <taxon>Actinomycetes</taxon>
        <taxon>Actinomycetales</taxon>
        <taxon>Actinomycetaceae</taxon>
        <taxon>Flaviflexus</taxon>
    </lineage>
</organism>
<keyword evidence="1" id="KW-0812">Transmembrane</keyword>
<dbReference type="OrthoDB" id="3824918at2"/>
<feature type="transmembrane region" description="Helical" evidence="1">
    <location>
        <begin position="37"/>
        <end position="60"/>
    </location>
</feature>
<dbReference type="RefSeq" id="WP_126038750.1">
    <property type="nucleotide sequence ID" value="NZ_CP034438.1"/>
</dbReference>
<evidence type="ECO:0000259" key="2">
    <source>
        <dbReference type="Pfam" id="PF10756"/>
    </source>
</evidence>
<proteinExistence type="predicted"/>
<accession>A0A3S8Z759</accession>
<evidence type="ECO:0000313" key="3">
    <source>
        <dbReference type="EMBL" id="AZN29283.1"/>
    </source>
</evidence>
<keyword evidence="4" id="KW-1185">Reference proteome</keyword>
<dbReference type="Pfam" id="PF10756">
    <property type="entry name" value="bPH_6"/>
    <property type="match status" value="1"/>
</dbReference>
<feature type="domain" description="Low molecular weight protein antigen 6 PH" evidence="2">
    <location>
        <begin position="65"/>
        <end position="130"/>
    </location>
</feature>
<gene>
    <name evidence="3" type="ORF">EJO69_02425</name>
</gene>
<keyword evidence="1" id="KW-0472">Membrane</keyword>
<protein>
    <submittedName>
        <fullName evidence="3">PH domain-containing protein</fullName>
    </submittedName>
</protein>
<sequence>MTDTFRPRMARYVCYGLAILLIAATAVLFSVSPSFGMYAWGTIDYIGTLLLLAFFLWLLWIQVQVRVEVREEGIYIKNLIYSHTLDWAEIVGVDFGEGPWVRVDTSEGHVINVMAIQSADGEYARREAVRLATLIDRMQSR</sequence>
<reference evidence="3 4" key="1">
    <citation type="submission" date="2018-12" db="EMBL/GenBank/DDBJ databases">
        <title>Complete genome sequence of Flaviflexus salsibiostraticola KCTC 33148.</title>
        <authorList>
            <person name="Bae J.-W."/>
        </authorList>
    </citation>
    <scope>NUCLEOTIDE SEQUENCE [LARGE SCALE GENOMIC DNA]</scope>
    <source>
        <strain evidence="3 4">KCTC 33148</strain>
    </source>
</reference>
<name>A0A3S8Z759_9ACTO</name>
<feature type="transmembrane region" description="Helical" evidence="1">
    <location>
        <begin position="12"/>
        <end position="31"/>
    </location>
</feature>
<keyword evidence="1" id="KW-1133">Transmembrane helix</keyword>
<evidence type="ECO:0000313" key="4">
    <source>
        <dbReference type="Proteomes" id="UP000270021"/>
    </source>
</evidence>
<dbReference type="EMBL" id="CP034438">
    <property type="protein sequence ID" value="AZN29283.1"/>
    <property type="molecule type" value="Genomic_DNA"/>
</dbReference>
<dbReference type="KEGG" id="fsl:EJO69_02425"/>
<dbReference type="AlphaFoldDB" id="A0A3S8Z759"/>
<evidence type="ECO:0000256" key="1">
    <source>
        <dbReference type="SAM" id="Phobius"/>
    </source>
</evidence>